<dbReference type="AlphaFoldDB" id="I0KBY5"/>
<name>I0KBY5_9BACT</name>
<keyword evidence="1" id="KW-0472">Membrane</keyword>
<keyword evidence="1" id="KW-1133">Transmembrane helix</keyword>
<gene>
    <name evidence="2" type="ORF">FAES_3631</name>
</gene>
<feature type="transmembrane region" description="Helical" evidence="1">
    <location>
        <begin position="71"/>
        <end position="88"/>
    </location>
</feature>
<feature type="transmembrane region" description="Helical" evidence="1">
    <location>
        <begin position="6"/>
        <end position="23"/>
    </location>
</feature>
<accession>I0KBY5</accession>
<dbReference type="HOGENOM" id="CLU_2000505_0_0_10"/>
<proteinExistence type="predicted"/>
<dbReference type="EMBL" id="HE796683">
    <property type="protein sequence ID" value="CCH01638.1"/>
    <property type="molecule type" value="Genomic_DNA"/>
</dbReference>
<dbReference type="STRING" id="1166018.FAES_3631"/>
<dbReference type="KEGG" id="fae:FAES_3631"/>
<keyword evidence="3" id="KW-1185">Reference proteome</keyword>
<organism evidence="2 3">
    <name type="scientific">Fibrella aestuarina BUZ 2</name>
    <dbReference type="NCBI Taxonomy" id="1166018"/>
    <lineage>
        <taxon>Bacteria</taxon>
        <taxon>Pseudomonadati</taxon>
        <taxon>Bacteroidota</taxon>
        <taxon>Cytophagia</taxon>
        <taxon>Cytophagales</taxon>
        <taxon>Spirosomataceae</taxon>
        <taxon>Fibrella</taxon>
    </lineage>
</organism>
<evidence type="ECO:0000256" key="1">
    <source>
        <dbReference type="SAM" id="Phobius"/>
    </source>
</evidence>
<sequence length="124" mass="13704">MTQLHLEAIGLTLSTLLLVAVMLSTHQNRVYLVMLTVFTVTVLFAAIAAWFCLFQPKTMPRQIVDYATTASWWTLPLFAGVVVAINYSQSTDAEKQQMRTRLLTVGVLGILIALGLSLLTLCTM</sequence>
<evidence type="ECO:0000313" key="2">
    <source>
        <dbReference type="EMBL" id="CCH01638.1"/>
    </source>
</evidence>
<reference evidence="2 3" key="1">
    <citation type="journal article" date="2012" name="J. Bacteriol.">
        <title>Genome Sequence of Fibrella aestuarina BUZ 2T, a Filamentous Marine Bacterium.</title>
        <authorList>
            <person name="Filippini M."/>
            <person name="Qi W."/>
            <person name="Blom J."/>
            <person name="Goesmann A."/>
            <person name="Smits T.H."/>
            <person name="Bagheri H.C."/>
        </authorList>
    </citation>
    <scope>NUCLEOTIDE SEQUENCE [LARGE SCALE GENOMIC DNA]</scope>
    <source>
        <strain evidence="3">BUZ 2T</strain>
    </source>
</reference>
<protein>
    <submittedName>
        <fullName evidence="2">Uncharacterized protein</fullName>
    </submittedName>
</protein>
<keyword evidence="1" id="KW-0812">Transmembrane</keyword>
<dbReference type="RefSeq" id="WP_015332737.1">
    <property type="nucleotide sequence ID" value="NC_020054.1"/>
</dbReference>
<evidence type="ECO:0000313" key="3">
    <source>
        <dbReference type="Proteomes" id="UP000011058"/>
    </source>
</evidence>
<feature type="transmembrane region" description="Helical" evidence="1">
    <location>
        <begin position="100"/>
        <end position="121"/>
    </location>
</feature>
<feature type="transmembrane region" description="Helical" evidence="1">
    <location>
        <begin position="30"/>
        <end position="51"/>
    </location>
</feature>
<dbReference type="Proteomes" id="UP000011058">
    <property type="component" value="Chromosome"/>
</dbReference>